<dbReference type="AlphaFoldDB" id="A0A229P3N2"/>
<feature type="domain" description="HTH merR-type" evidence="2">
    <location>
        <begin position="5"/>
        <end position="74"/>
    </location>
</feature>
<dbReference type="PANTHER" id="PTHR30204">
    <property type="entry name" value="REDOX-CYCLING DRUG-SENSING TRANSCRIPTIONAL ACTIVATOR SOXR"/>
    <property type="match status" value="1"/>
</dbReference>
<evidence type="ECO:0000259" key="2">
    <source>
        <dbReference type="PROSITE" id="PS50937"/>
    </source>
</evidence>
<dbReference type="Proteomes" id="UP000215145">
    <property type="component" value="Unassembled WGS sequence"/>
</dbReference>
<dbReference type="RefSeq" id="WP_089523977.1">
    <property type="nucleotide sequence ID" value="NZ_NMUQ01000001.1"/>
</dbReference>
<comment type="caution">
    <text evidence="3">The sequence shown here is derived from an EMBL/GenBank/DDBJ whole genome shotgun (WGS) entry which is preliminary data.</text>
</comment>
<organism evidence="3 4">
    <name type="scientific">Paenibacillus herberti</name>
    <dbReference type="NCBI Taxonomy" id="1619309"/>
    <lineage>
        <taxon>Bacteria</taxon>
        <taxon>Bacillati</taxon>
        <taxon>Bacillota</taxon>
        <taxon>Bacilli</taxon>
        <taxon>Bacillales</taxon>
        <taxon>Paenibacillaceae</taxon>
        <taxon>Paenibacillus</taxon>
    </lineage>
</organism>
<dbReference type="OrthoDB" id="166060at2"/>
<dbReference type="Pfam" id="PF13411">
    <property type="entry name" value="MerR_1"/>
    <property type="match status" value="1"/>
</dbReference>
<name>A0A229P3N2_9BACL</name>
<evidence type="ECO:0000313" key="4">
    <source>
        <dbReference type="Proteomes" id="UP000215145"/>
    </source>
</evidence>
<sequence>MADNLLKIGELSKQAQVSSRTIDYYTKLGLIHPESRSEGNYRLYSTETLERLRRIEQLKKEKYTLDEIKQALDSWNDVSSVSQVTQRLSDLQLHLSQLEREVKELEPVIQNLKPKQANKAVKRLIPQTAACIEALMLILNKGNFM</sequence>
<dbReference type="PANTHER" id="PTHR30204:SF95">
    <property type="entry name" value="HTH-TYPE TRANSCRIPTIONAL REGULATOR CUER"/>
    <property type="match status" value="1"/>
</dbReference>
<dbReference type="SUPFAM" id="SSF46955">
    <property type="entry name" value="Putative DNA-binding domain"/>
    <property type="match status" value="1"/>
</dbReference>
<dbReference type="GO" id="GO:0003700">
    <property type="term" value="F:DNA-binding transcription factor activity"/>
    <property type="evidence" value="ECO:0007669"/>
    <property type="project" value="InterPro"/>
</dbReference>
<dbReference type="Gene3D" id="1.10.1660.10">
    <property type="match status" value="1"/>
</dbReference>
<reference evidence="3 4" key="1">
    <citation type="submission" date="2017-07" db="EMBL/GenBank/DDBJ databases">
        <title>Paenibacillus herberti R33 genome sequencing and assembly.</title>
        <authorList>
            <person name="Su W."/>
        </authorList>
    </citation>
    <scope>NUCLEOTIDE SEQUENCE [LARGE SCALE GENOMIC DNA]</scope>
    <source>
        <strain evidence="3 4">R33</strain>
    </source>
</reference>
<keyword evidence="1" id="KW-0238">DNA-binding</keyword>
<dbReference type="InterPro" id="IPR009061">
    <property type="entry name" value="DNA-bd_dom_put_sf"/>
</dbReference>
<evidence type="ECO:0000256" key="1">
    <source>
        <dbReference type="ARBA" id="ARBA00023125"/>
    </source>
</evidence>
<dbReference type="EMBL" id="NMUQ01000001">
    <property type="protein sequence ID" value="OXM16896.1"/>
    <property type="molecule type" value="Genomic_DNA"/>
</dbReference>
<keyword evidence="4" id="KW-1185">Reference proteome</keyword>
<accession>A0A229P3N2</accession>
<dbReference type="InterPro" id="IPR000551">
    <property type="entry name" value="MerR-type_HTH_dom"/>
</dbReference>
<gene>
    <name evidence="3" type="ORF">CGZ75_09675</name>
</gene>
<protein>
    <submittedName>
        <fullName evidence="3">Transcriptional regulator</fullName>
    </submittedName>
</protein>
<dbReference type="GO" id="GO:0003677">
    <property type="term" value="F:DNA binding"/>
    <property type="evidence" value="ECO:0007669"/>
    <property type="project" value="UniProtKB-KW"/>
</dbReference>
<evidence type="ECO:0000313" key="3">
    <source>
        <dbReference type="EMBL" id="OXM16896.1"/>
    </source>
</evidence>
<dbReference type="InterPro" id="IPR047057">
    <property type="entry name" value="MerR_fam"/>
</dbReference>
<dbReference type="SMART" id="SM00422">
    <property type="entry name" value="HTH_MERR"/>
    <property type="match status" value="1"/>
</dbReference>
<dbReference type="PROSITE" id="PS50937">
    <property type="entry name" value="HTH_MERR_2"/>
    <property type="match status" value="1"/>
</dbReference>
<proteinExistence type="predicted"/>